<feature type="non-terminal residue" evidence="2">
    <location>
        <position position="1"/>
    </location>
</feature>
<sequence>AEETEGQTPDPKEVPRANNTLPGVKRYNATLSSEVKVPPSTITLICLQPCTQPDDPLPAHDGPSPPATVFTPHSDNCGGLLLARTICNSQNPLALAFNPSKVEVVLHASTVLGELEDLSYAAEEAIRSSTTCSLATVPKGGHTSTVDANARRAAFLEAAAEKGLPVTGTQSSAL</sequence>
<organism evidence="2">
    <name type="scientific">Lygus hesperus</name>
    <name type="common">Western plant bug</name>
    <dbReference type="NCBI Taxonomy" id="30085"/>
    <lineage>
        <taxon>Eukaryota</taxon>
        <taxon>Metazoa</taxon>
        <taxon>Ecdysozoa</taxon>
        <taxon>Arthropoda</taxon>
        <taxon>Hexapoda</taxon>
        <taxon>Insecta</taxon>
        <taxon>Pterygota</taxon>
        <taxon>Neoptera</taxon>
        <taxon>Paraneoptera</taxon>
        <taxon>Hemiptera</taxon>
        <taxon>Heteroptera</taxon>
        <taxon>Panheteroptera</taxon>
        <taxon>Cimicomorpha</taxon>
        <taxon>Miridae</taxon>
        <taxon>Mirini</taxon>
        <taxon>Lygus</taxon>
    </lineage>
</organism>
<dbReference type="EMBL" id="GBRD01010637">
    <property type="protein sequence ID" value="JAG55187.1"/>
    <property type="molecule type" value="Transcribed_RNA"/>
</dbReference>
<proteinExistence type="predicted"/>
<evidence type="ECO:0000256" key="1">
    <source>
        <dbReference type="SAM" id="MobiDB-lite"/>
    </source>
</evidence>
<accession>A0A0K8SPB1</accession>
<feature type="region of interest" description="Disordered" evidence="1">
    <location>
        <begin position="1"/>
        <end position="22"/>
    </location>
</feature>
<evidence type="ECO:0000313" key="2">
    <source>
        <dbReference type="EMBL" id="JAG55187.1"/>
    </source>
</evidence>
<name>A0A0K8SPB1_LYGHE</name>
<dbReference type="AlphaFoldDB" id="A0A0K8SPB1"/>
<reference evidence="2" key="1">
    <citation type="submission" date="2014-09" db="EMBL/GenBank/DDBJ databases">
        <authorList>
            <person name="Magalhaes I.L.F."/>
            <person name="Oliveira U."/>
            <person name="Santos F.R."/>
            <person name="Vidigal T.H.D.A."/>
            <person name="Brescovit A.D."/>
            <person name="Santos A.J."/>
        </authorList>
    </citation>
    <scope>NUCLEOTIDE SEQUENCE</scope>
</reference>
<protein>
    <submittedName>
        <fullName evidence="2">Uncharacterized protein</fullName>
    </submittedName>
</protein>